<reference evidence="5" key="1">
    <citation type="journal article" date="2017" name="Genome Announc.">
        <title>Draft Genome Sequence of Terrimicrobium sacchariphilum NM-5T, a Facultative Anaerobic Soil Bacterium of the Class Spartobacteria.</title>
        <authorList>
            <person name="Qiu Y.L."/>
            <person name="Tourlousse D.M."/>
            <person name="Matsuura N."/>
            <person name="Ohashi A."/>
            <person name="Sekiguchi Y."/>
        </authorList>
    </citation>
    <scope>NUCLEOTIDE SEQUENCE [LARGE SCALE GENOMIC DNA]</scope>
    <source>
        <strain evidence="5">NM-5</strain>
    </source>
</reference>
<evidence type="ECO:0000259" key="3">
    <source>
        <dbReference type="Pfam" id="PF13378"/>
    </source>
</evidence>
<dbReference type="InterPro" id="IPR029017">
    <property type="entry name" value="Enolase-like_N"/>
</dbReference>
<dbReference type="STRING" id="690879.TSACC_2249"/>
<feature type="signal peptide" evidence="2">
    <location>
        <begin position="1"/>
        <end position="24"/>
    </location>
</feature>
<keyword evidence="2" id="KW-0732">Signal</keyword>
<evidence type="ECO:0000256" key="2">
    <source>
        <dbReference type="SAM" id="SignalP"/>
    </source>
</evidence>
<dbReference type="PANTHER" id="PTHR48073">
    <property type="entry name" value="O-SUCCINYLBENZOATE SYNTHASE-RELATED"/>
    <property type="match status" value="1"/>
</dbReference>
<gene>
    <name evidence="4" type="ORF">TSACC_2249</name>
</gene>
<evidence type="ECO:0000313" key="5">
    <source>
        <dbReference type="Proteomes" id="UP000076023"/>
    </source>
</evidence>
<dbReference type="AlphaFoldDB" id="A0A146G1Z6"/>
<dbReference type="InParanoid" id="A0A146G1Z6"/>
<proteinExistence type="predicted"/>
<dbReference type="SUPFAM" id="SSF54826">
    <property type="entry name" value="Enolase N-terminal domain-like"/>
    <property type="match status" value="1"/>
</dbReference>
<dbReference type="GO" id="GO:0046872">
    <property type="term" value="F:metal ion binding"/>
    <property type="evidence" value="ECO:0007669"/>
    <property type="project" value="UniProtKB-KW"/>
</dbReference>
<sequence length="449" mass="48566">MDVIRVGMKIAVLLWGAMLANASAAFTIQDITLLQFKLPKKTAFVTSKGTSDSCPGIFLVIRASDGIRSITSVGEVLPRALVTNETSKDAWNGAQAFRSALLDRSLSGDSLAKDRETVGHWMNDLFAIAAEQKLTTQSPPGKGRQLRATLCGFDMALLDLVGQIYGVSIAAVLGGAVRKEIAISATTFSADLDGDELEGKVDSIDSSYRAVRIKIGLDLESDLKKLRAVAGSLVAEGRQREIWVDVNQAWKDAPHAIDYLSKVRDELKAVGFTSRFICEQPTAESDIAAMGEVTRQTREWAKTDPFRIVIMADESMWDVDDARKIVALDAADAVNIKIVKAGGLIKSMELGQYLVANAPKVEVYVGGLIMTDISATANLQLCMALPRLDYATGPLPRTHSYPAQPASAPLAYTHDRTLELPRQPGLGTGLDQQAIKPFVTKTYPAEQMP</sequence>
<organism evidence="4 5">
    <name type="scientific">Terrimicrobium sacchariphilum</name>
    <dbReference type="NCBI Taxonomy" id="690879"/>
    <lineage>
        <taxon>Bacteria</taxon>
        <taxon>Pseudomonadati</taxon>
        <taxon>Verrucomicrobiota</taxon>
        <taxon>Terrimicrobiia</taxon>
        <taxon>Terrimicrobiales</taxon>
        <taxon>Terrimicrobiaceae</taxon>
        <taxon>Terrimicrobium</taxon>
    </lineage>
</organism>
<comment type="caution">
    <text evidence="4">The sequence shown here is derived from an EMBL/GenBank/DDBJ whole genome shotgun (WGS) entry which is preliminary data.</text>
</comment>
<evidence type="ECO:0000313" key="4">
    <source>
        <dbReference type="EMBL" id="GAT31855.1"/>
    </source>
</evidence>
<dbReference type="Proteomes" id="UP000076023">
    <property type="component" value="Unassembled WGS sequence"/>
</dbReference>
<dbReference type="PANTHER" id="PTHR48073:SF2">
    <property type="entry name" value="O-SUCCINYLBENZOATE SYNTHASE"/>
    <property type="match status" value="1"/>
</dbReference>
<dbReference type="InterPro" id="IPR036849">
    <property type="entry name" value="Enolase-like_C_sf"/>
</dbReference>
<dbReference type="Gene3D" id="3.30.390.10">
    <property type="entry name" value="Enolase-like, N-terminal domain"/>
    <property type="match status" value="1"/>
</dbReference>
<name>A0A146G1Z6_TERSA</name>
<dbReference type="OrthoDB" id="9775391at2"/>
<dbReference type="SFLD" id="SFLDS00001">
    <property type="entry name" value="Enolase"/>
    <property type="match status" value="1"/>
</dbReference>
<feature type="chain" id="PRO_5007524281" evidence="2">
    <location>
        <begin position="25"/>
        <end position="449"/>
    </location>
</feature>
<dbReference type="SUPFAM" id="SSF51604">
    <property type="entry name" value="Enolase C-terminal domain-like"/>
    <property type="match status" value="1"/>
</dbReference>
<accession>A0A146G1Z6</accession>
<dbReference type="GO" id="GO:0003824">
    <property type="term" value="F:catalytic activity"/>
    <property type="evidence" value="ECO:0007669"/>
    <property type="project" value="UniProtKB-ARBA"/>
</dbReference>
<dbReference type="Gene3D" id="3.20.20.120">
    <property type="entry name" value="Enolase-like C-terminal domain"/>
    <property type="match status" value="1"/>
</dbReference>
<protein>
    <submittedName>
        <fullName evidence="4">L-alanine-DL-glutamate epimerase</fullName>
    </submittedName>
</protein>
<dbReference type="Pfam" id="PF13378">
    <property type="entry name" value="MR_MLE_C"/>
    <property type="match status" value="1"/>
</dbReference>
<dbReference type="InterPro" id="IPR029065">
    <property type="entry name" value="Enolase_C-like"/>
</dbReference>
<dbReference type="EMBL" id="BDCO01000002">
    <property type="protein sequence ID" value="GAT31855.1"/>
    <property type="molecule type" value="Genomic_DNA"/>
</dbReference>
<keyword evidence="5" id="KW-1185">Reference proteome</keyword>
<keyword evidence="1" id="KW-0479">Metal-binding</keyword>
<evidence type="ECO:0000256" key="1">
    <source>
        <dbReference type="ARBA" id="ARBA00022723"/>
    </source>
</evidence>
<feature type="domain" description="Enolase C-terminal" evidence="3">
    <location>
        <begin position="205"/>
        <end position="433"/>
    </location>
</feature>